<organism evidence="2 3">
    <name type="scientific">Belnapia mucosa</name>
    <dbReference type="NCBI Taxonomy" id="2804532"/>
    <lineage>
        <taxon>Bacteria</taxon>
        <taxon>Pseudomonadati</taxon>
        <taxon>Pseudomonadota</taxon>
        <taxon>Alphaproteobacteria</taxon>
        <taxon>Acetobacterales</taxon>
        <taxon>Roseomonadaceae</taxon>
        <taxon>Belnapia</taxon>
    </lineage>
</organism>
<keyword evidence="3" id="KW-1185">Reference proteome</keyword>
<name>A0ABS1VA64_9PROT</name>
<evidence type="ECO:0000256" key="1">
    <source>
        <dbReference type="SAM" id="SignalP"/>
    </source>
</evidence>
<evidence type="ECO:0000313" key="2">
    <source>
        <dbReference type="EMBL" id="MBL6457609.1"/>
    </source>
</evidence>
<dbReference type="EMBL" id="JAEUXJ010000009">
    <property type="protein sequence ID" value="MBL6457609.1"/>
    <property type="molecule type" value="Genomic_DNA"/>
</dbReference>
<feature type="signal peptide" evidence="1">
    <location>
        <begin position="1"/>
        <end position="20"/>
    </location>
</feature>
<evidence type="ECO:0000313" key="3">
    <source>
        <dbReference type="Proteomes" id="UP000606490"/>
    </source>
</evidence>
<sequence length="267" mass="29098">MIRWVAGGCAAAMVATPALAGPWPQDAGHGQVITQIAPYTSEVRGVDDRGRPTGTGTLYRLDGGPYWEHGLAPRWTVGLVPRLQAAWLRDKTTHQTYTSQGLAELGGFLRYQLHQGRLDTLSVQAIAYTPGVAHETRNLRIAEPNASVGLAASYGIGIPLPRGMSAFASLDAGYRFRFGTAADELRIDGTIGIRPIPRWMLLAQSFSTIGMRNGGPGGTDYSVNKVQFSIVHDLTERHAIQIGYMREIDGRRVSLGQAVLGSFWYRY</sequence>
<accession>A0ABS1VA64</accession>
<dbReference type="RefSeq" id="WP_202827352.1">
    <property type="nucleotide sequence ID" value="NZ_JAEUXJ010000009.1"/>
</dbReference>
<protein>
    <submittedName>
        <fullName evidence="2">Uncharacterized protein</fullName>
    </submittedName>
</protein>
<keyword evidence="1" id="KW-0732">Signal</keyword>
<proteinExistence type="predicted"/>
<comment type="caution">
    <text evidence="2">The sequence shown here is derived from an EMBL/GenBank/DDBJ whole genome shotgun (WGS) entry which is preliminary data.</text>
</comment>
<reference evidence="2 3" key="1">
    <citation type="submission" date="2021-01" db="EMBL/GenBank/DDBJ databases">
        <title>Belnapia mucosa sp. nov. and Belnapia arida sp. nov., isolated from the Tabernas Desert (Almeria, Spain).</title>
        <authorList>
            <person name="Molina-Menor E."/>
            <person name="Vidal-Verdu A."/>
            <person name="Calonge A."/>
            <person name="Satari L."/>
            <person name="Pereto Magraner J."/>
            <person name="Porcar Miralles M."/>
        </authorList>
    </citation>
    <scope>NUCLEOTIDE SEQUENCE [LARGE SCALE GENOMIC DNA]</scope>
    <source>
        <strain evidence="2 3">T6</strain>
    </source>
</reference>
<feature type="chain" id="PRO_5045405759" evidence="1">
    <location>
        <begin position="21"/>
        <end position="267"/>
    </location>
</feature>
<gene>
    <name evidence="2" type="ORF">JMJ55_19935</name>
</gene>
<dbReference type="Proteomes" id="UP000606490">
    <property type="component" value="Unassembled WGS sequence"/>
</dbReference>